<evidence type="ECO:0000313" key="17">
    <source>
        <dbReference type="Proteomes" id="UP000095237"/>
    </source>
</evidence>
<keyword evidence="6 13" id="KW-0812">Transmembrane</keyword>
<dbReference type="GO" id="GO:0030246">
    <property type="term" value="F:carbohydrate binding"/>
    <property type="evidence" value="ECO:0007669"/>
    <property type="project" value="InterPro"/>
</dbReference>
<dbReference type="CDD" id="cd20070">
    <property type="entry name" value="5TM_YidC_Alb3"/>
    <property type="match status" value="1"/>
</dbReference>
<feature type="transmembrane region" description="Helical" evidence="13">
    <location>
        <begin position="334"/>
        <end position="354"/>
    </location>
</feature>
<evidence type="ECO:0000256" key="11">
    <source>
        <dbReference type="ARBA" id="ARBA00033245"/>
    </source>
</evidence>
<dbReference type="CDD" id="cd19961">
    <property type="entry name" value="EcYidC-like_peri"/>
    <property type="match status" value="1"/>
</dbReference>
<feature type="transmembrane region" description="Helical" evidence="13">
    <location>
        <begin position="444"/>
        <end position="465"/>
    </location>
</feature>
<dbReference type="SUPFAM" id="SSF74650">
    <property type="entry name" value="Galactose mutarotase-like"/>
    <property type="match status" value="1"/>
</dbReference>
<evidence type="ECO:0000313" key="16">
    <source>
        <dbReference type="EMBL" id="OEG70407.1"/>
    </source>
</evidence>
<dbReference type="PANTHER" id="PTHR12428:SF65">
    <property type="entry name" value="CYTOCHROME C OXIDASE ASSEMBLY PROTEIN COX18, MITOCHONDRIAL"/>
    <property type="match status" value="1"/>
</dbReference>
<gene>
    <name evidence="13" type="primary">yidC</name>
    <name evidence="16" type="ORF">ATZ36_01015</name>
</gene>
<dbReference type="EMBL" id="LNVX01000344">
    <property type="protein sequence ID" value="OEG70407.1"/>
    <property type="molecule type" value="Genomic_DNA"/>
</dbReference>
<dbReference type="NCBIfam" id="TIGR03592">
    <property type="entry name" value="yidC_oxa1_cterm"/>
    <property type="match status" value="1"/>
</dbReference>
<evidence type="ECO:0000256" key="3">
    <source>
        <dbReference type="ARBA" id="ARBA00015325"/>
    </source>
</evidence>
<dbReference type="HAMAP" id="MF_01810">
    <property type="entry name" value="YidC_type1"/>
    <property type="match status" value="1"/>
</dbReference>
<comment type="similarity">
    <text evidence="2 13">Belongs to the OXA1/ALB3/YidC family. Type 1 subfamily.</text>
</comment>
<dbReference type="PANTHER" id="PTHR12428">
    <property type="entry name" value="OXA1"/>
    <property type="match status" value="1"/>
</dbReference>
<dbReference type="PRINTS" id="PR01900">
    <property type="entry name" value="YIDCPROTEIN"/>
</dbReference>
<dbReference type="PRINTS" id="PR00701">
    <property type="entry name" value="60KDINNERMP"/>
</dbReference>
<dbReference type="GO" id="GO:0015031">
    <property type="term" value="P:protein transport"/>
    <property type="evidence" value="ECO:0007669"/>
    <property type="project" value="UniProtKB-KW"/>
</dbReference>
<evidence type="ECO:0000256" key="10">
    <source>
        <dbReference type="ARBA" id="ARBA00023186"/>
    </source>
</evidence>
<dbReference type="Gene3D" id="2.70.98.90">
    <property type="match status" value="1"/>
</dbReference>
<dbReference type="GO" id="GO:0005975">
    <property type="term" value="P:carbohydrate metabolic process"/>
    <property type="evidence" value="ECO:0007669"/>
    <property type="project" value="InterPro"/>
</dbReference>
<dbReference type="InterPro" id="IPR028055">
    <property type="entry name" value="YidC/Oxa/ALB_C"/>
</dbReference>
<evidence type="ECO:0000256" key="6">
    <source>
        <dbReference type="ARBA" id="ARBA00022692"/>
    </source>
</evidence>
<comment type="subunit">
    <text evidence="13">Interacts with the Sec translocase complex via SecD. Specifically interacts with transmembrane segments of nascent integral membrane proteins during membrane integration.</text>
</comment>
<proteinExistence type="inferred from homology"/>
<dbReference type="Proteomes" id="UP000095237">
    <property type="component" value="Unassembled WGS sequence"/>
</dbReference>
<dbReference type="InterPro" id="IPR011013">
    <property type="entry name" value="Gal_mutarotase_sf_dom"/>
</dbReference>
<dbReference type="GO" id="GO:0003824">
    <property type="term" value="F:catalytic activity"/>
    <property type="evidence" value="ECO:0007669"/>
    <property type="project" value="InterPro"/>
</dbReference>
<protein>
    <recommendedName>
        <fullName evidence="3 13">Membrane protein insertase YidC</fullName>
    </recommendedName>
    <alternativeName>
        <fullName evidence="12 13">Foldase YidC</fullName>
    </alternativeName>
    <alternativeName>
        <fullName evidence="11 13">Membrane integrase YidC</fullName>
    </alternativeName>
    <alternativeName>
        <fullName evidence="13">Membrane protein YidC</fullName>
    </alternativeName>
</protein>
<feature type="transmembrane region" description="Helical" evidence="13">
    <location>
        <begin position="403"/>
        <end position="424"/>
    </location>
</feature>
<dbReference type="InterPro" id="IPR001708">
    <property type="entry name" value="YidC/ALB3/OXA1/COX18"/>
</dbReference>
<feature type="domain" description="Membrane insertase YidC N-terminal" evidence="15">
    <location>
        <begin position="136"/>
        <end position="321"/>
    </location>
</feature>
<evidence type="ECO:0000256" key="12">
    <source>
        <dbReference type="ARBA" id="ARBA00033342"/>
    </source>
</evidence>
<reference evidence="16 17" key="1">
    <citation type="submission" date="2015-11" db="EMBL/GenBank/DDBJ databases">
        <title>Evidence for parallel genomic evolution in an endosymbiosis of termite gut flagellates.</title>
        <authorList>
            <person name="Zheng H."/>
        </authorList>
    </citation>
    <scope>NUCLEOTIDE SEQUENCE [LARGE SCALE GENOMIC DNA]</scope>
    <source>
        <strain evidence="16 17">CET450</strain>
    </source>
</reference>
<comment type="subcellular location">
    <subcellularLocation>
        <location evidence="1">Cell inner membrane</location>
        <topology evidence="1">Multi-pass membrane protein</topology>
    </subcellularLocation>
    <subcellularLocation>
        <location evidence="13">Cell membrane</location>
        <topology evidence="13">Multi-pass membrane protein</topology>
    </subcellularLocation>
</comment>
<name>A0A1E5IIT0_ENDTX</name>
<comment type="function">
    <text evidence="13">Required for the insertion and/or proper folding and/or complex formation of integral membrane proteins into the membrane. Involved in integration of membrane proteins that insert both dependently and independently of the Sec translocase complex, as well as at least some lipoproteins. Aids folding of multispanning membrane proteins.</text>
</comment>
<evidence type="ECO:0000256" key="4">
    <source>
        <dbReference type="ARBA" id="ARBA00022448"/>
    </source>
</evidence>
<feature type="transmembrane region" description="Helical" evidence="13">
    <location>
        <begin position="15"/>
        <end position="33"/>
    </location>
</feature>
<feature type="domain" description="Membrane insertase YidC/Oxa/ALB C-terminal" evidence="14">
    <location>
        <begin position="334"/>
        <end position="519"/>
    </location>
</feature>
<comment type="caution">
    <text evidence="16">The sequence shown here is derived from an EMBL/GenBank/DDBJ whole genome shotgun (WGS) entry which is preliminary data.</text>
</comment>
<dbReference type="GO" id="GO:0032977">
    <property type="term" value="F:membrane insertase activity"/>
    <property type="evidence" value="ECO:0007669"/>
    <property type="project" value="InterPro"/>
</dbReference>
<accession>A0A1E5IIT0</accession>
<evidence type="ECO:0000256" key="7">
    <source>
        <dbReference type="ARBA" id="ARBA00022927"/>
    </source>
</evidence>
<keyword evidence="9 13" id="KW-0472">Membrane</keyword>
<dbReference type="AlphaFoldDB" id="A0A1E5IIT0"/>
<organism evidence="16 17">
    <name type="scientific">Endomicrobium trichonymphae</name>
    <dbReference type="NCBI Taxonomy" id="1408204"/>
    <lineage>
        <taxon>Bacteria</taxon>
        <taxon>Pseudomonadati</taxon>
        <taxon>Elusimicrobiota</taxon>
        <taxon>Endomicrobiia</taxon>
        <taxon>Endomicrobiales</taxon>
        <taxon>Endomicrobiaceae</taxon>
        <taxon>Candidatus Endomicrobiellum</taxon>
    </lineage>
</organism>
<evidence type="ECO:0000256" key="13">
    <source>
        <dbReference type="HAMAP-Rule" id="MF_01810"/>
    </source>
</evidence>
<evidence type="ECO:0000256" key="2">
    <source>
        <dbReference type="ARBA" id="ARBA00010527"/>
    </source>
</evidence>
<evidence type="ECO:0000259" key="15">
    <source>
        <dbReference type="Pfam" id="PF14849"/>
    </source>
</evidence>
<keyword evidence="4 13" id="KW-0813">Transport</keyword>
<dbReference type="InterPro" id="IPR047196">
    <property type="entry name" value="YidC_ALB_C"/>
</dbReference>
<feature type="transmembrane region" description="Helical" evidence="13">
    <location>
        <begin position="308"/>
        <end position="328"/>
    </location>
</feature>
<dbReference type="InterPro" id="IPR019998">
    <property type="entry name" value="Membr_insert_YidC"/>
</dbReference>
<feature type="transmembrane region" description="Helical" evidence="13">
    <location>
        <begin position="481"/>
        <end position="505"/>
    </location>
</feature>
<keyword evidence="10 13" id="KW-0143">Chaperone</keyword>
<evidence type="ECO:0000256" key="9">
    <source>
        <dbReference type="ARBA" id="ARBA00023136"/>
    </source>
</evidence>
<dbReference type="GO" id="GO:0051205">
    <property type="term" value="P:protein insertion into membrane"/>
    <property type="evidence" value="ECO:0007669"/>
    <property type="project" value="TreeGrafter"/>
</dbReference>
<evidence type="ECO:0000256" key="8">
    <source>
        <dbReference type="ARBA" id="ARBA00022989"/>
    </source>
</evidence>
<keyword evidence="8 13" id="KW-1133">Transmembrane helix</keyword>
<evidence type="ECO:0000256" key="1">
    <source>
        <dbReference type="ARBA" id="ARBA00004429"/>
    </source>
</evidence>
<dbReference type="Pfam" id="PF02096">
    <property type="entry name" value="60KD_IMP"/>
    <property type="match status" value="1"/>
</dbReference>
<dbReference type="NCBIfam" id="TIGR03593">
    <property type="entry name" value="yidC_nterm"/>
    <property type="match status" value="1"/>
</dbReference>
<evidence type="ECO:0000259" key="14">
    <source>
        <dbReference type="Pfam" id="PF02096"/>
    </source>
</evidence>
<sequence length="526" mass="60831">MKFNVKRKVIMQKNSILFVILSAFTVFMWYFFFVPPPEQSYRQTAQSQNTAAVSESGDNKFKRADLNESDIDNIYVKEEYINIETKQYKAVLTNKGAGVLSWSVKEKNGQWVDLVFPESAPVMANFPSLTYKIISKSDEKIVFEYVSKEGWKITKTYNLSDLYMHNLNISVEKNSKTPFPQIDLKWGPGLGTDSKELKENISLTRALVYTAAKPNKLKKLKDNSEPASLCKWTAIDNRYFLAAFIPENSTDFDKILLSRLDKKHPCSVILKAAEPKDVNKKDYSVNFYLGPKGYKHLRTYDLGLEKTVDFGFFGFLGKIAFSALTFFYKLTHNYGWAVVMLTVIIQILVLPLTLKSFKSSAEMKRMQPVIKDIQTKYKDNPQRLKAEMLNIYKSQKVNPLGGCLPMLLQLPIFWAFFTMLRNAYELRNEGWILWVKDLSAADQFMQFGSFNLNLLPLIMGIGMFFQQRMTTVTSDLSQRKIMYIMPVIFTFMFWSFPSGLVLYWLTNSLISMVEQYFIIKKMRLSS</sequence>
<keyword evidence="5 13" id="KW-1003">Cell membrane</keyword>
<dbReference type="InterPro" id="IPR028053">
    <property type="entry name" value="Membr_insert_YidC_N"/>
</dbReference>
<keyword evidence="17" id="KW-1185">Reference proteome</keyword>
<evidence type="ECO:0000256" key="5">
    <source>
        <dbReference type="ARBA" id="ARBA00022475"/>
    </source>
</evidence>
<dbReference type="Pfam" id="PF14849">
    <property type="entry name" value="YidC_periplas"/>
    <property type="match status" value="1"/>
</dbReference>
<keyword evidence="7 13" id="KW-0653">Protein transport</keyword>
<dbReference type="InterPro" id="IPR038221">
    <property type="entry name" value="YidC_periplasmic_sf"/>
</dbReference>
<dbReference type="GO" id="GO:0005886">
    <property type="term" value="C:plasma membrane"/>
    <property type="evidence" value="ECO:0007669"/>
    <property type="project" value="UniProtKB-SubCell"/>
</dbReference>